<dbReference type="PANTHER" id="PTHR33797">
    <property type="entry name" value="ORGANIC HYDROPEROXIDE RESISTANCE PROTEIN-LIKE"/>
    <property type="match status" value="1"/>
</dbReference>
<comment type="caution">
    <text evidence="2">The sequence shown here is derived from an EMBL/GenBank/DDBJ whole genome shotgun (WGS) entry which is preliminary data.</text>
</comment>
<accession>A0A3L0W1I6</accession>
<evidence type="ECO:0000313" key="2">
    <source>
        <dbReference type="EMBL" id="MHO05912.1"/>
    </source>
</evidence>
<organism evidence="2">
    <name type="scientific">Escherichia coli</name>
    <dbReference type="NCBI Taxonomy" id="562"/>
    <lineage>
        <taxon>Bacteria</taxon>
        <taxon>Pseudomonadati</taxon>
        <taxon>Pseudomonadota</taxon>
        <taxon>Gammaproteobacteria</taxon>
        <taxon>Enterobacterales</taxon>
        <taxon>Enterobacteriaceae</taxon>
        <taxon>Escherichia</taxon>
    </lineage>
</organism>
<dbReference type="Gene3D" id="3.30.300.20">
    <property type="match status" value="1"/>
</dbReference>
<dbReference type="Gene3D" id="2.20.25.10">
    <property type="match status" value="1"/>
</dbReference>
<gene>
    <name evidence="2" type="ORF">D9F05_16255</name>
</gene>
<dbReference type="InterPro" id="IPR015946">
    <property type="entry name" value="KH_dom-like_a/b"/>
</dbReference>
<name>A0A3L0W1I6_ECOLX</name>
<dbReference type="AlphaFoldDB" id="A0A3L0W1I6"/>
<dbReference type="InterPro" id="IPR003718">
    <property type="entry name" value="OsmC/Ohr_fam"/>
</dbReference>
<dbReference type="GO" id="GO:0006979">
    <property type="term" value="P:response to oxidative stress"/>
    <property type="evidence" value="ECO:0007669"/>
    <property type="project" value="InterPro"/>
</dbReference>
<dbReference type="InterPro" id="IPR036102">
    <property type="entry name" value="OsmC/Ohrsf"/>
</dbReference>
<protein>
    <submittedName>
        <fullName evidence="2">Organic hydroperoxide resistance protein</fullName>
    </submittedName>
</protein>
<comment type="similarity">
    <text evidence="1">Belongs to the OsmC/Ohr family.</text>
</comment>
<proteinExistence type="inferred from homology"/>
<dbReference type="InterPro" id="IPR019953">
    <property type="entry name" value="OHR"/>
</dbReference>
<dbReference type="NCBIfam" id="TIGR03561">
    <property type="entry name" value="organ_hyd_perox"/>
    <property type="match status" value="1"/>
</dbReference>
<dbReference type="Pfam" id="PF02566">
    <property type="entry name" value="OsmC"/>
    <property type="match status" value="1"/>
</dbReference>
<dbReference type="SUPFAM" id="SSF82784">
    <property type="entry name" value="OsmC-like"/>
    <property type="match status" value="1"/>
</dbReference>
<dbReference type="PANTHER" id="PTHR33797:SF2">
    <property type="entry name" value="ORGANIC HYDROPEROXIDE RESISTANCE PROTEIN-LIKE"/>
    <property type="match status" value="1"/>
</dbReference>
<evidence type="ECO:0000256" key="1">
    <source>
        <dbReference type="ARBA" id="ARBA00007378"/>
    </source>
</evidence>
<dbReference type="EMBL" id="RNRV01000031">
    <property type="protein sequence ID" value="MHO05912.1"/>
    <property type="molecule type" value="Genomic_DNA"/>
</dbReference>
<reference evidence="2" key="1">
    <citation type="submission" date="2018-10" db="EMBL/GenBank/DDBJ databases">
        <authorList>
            <consortium name="NARMS: The National Antimicrobial Resistance Monitoring System"/>
        </authorList>
    </citation>
    <scope>NUCLEOTIDE SEQUENCE [LARGE SCALE GENOMIC DNA]</scope>
    <source>
        <strain evidence="2">CVM N17EC0388</strain>
    </source>
</reference>
<sequence>MHTKQIRAPDMKTLYRTQAIAQAGRNGEVHTLDNSLQLALALPTALGGNGKGNNPEQLLAAGYAACFSNALIHVAQKLGTPITSAPVTTSVELLALADGRFNFAITLDVALAAAQPEQTAQAEQLVRLAHQTCPFSNAMRGNVVTRLRLNDIELEKKQ</sequence>